<comment type="caution">
    <text evidence="2">The sequence shown here is derived from an EMBL/GenBank/DDBJ whole genome shotgun (WGS) entry which is preliminary data.</text>
</comment>
<protein>
    <recommendedName>
        <fullName evidence="4">DUF485 domain-containing protein</fullName>
    </recommendedName>
</protein>
<keyword evidence="3" id="KW-1185">Reference proteome</keyword>
<proteinExistence type="predicted"/>
<evidence type="ECO:0000313" key="3">
    <source>
        <dbReference type="Proteomes" id="UP001519331"/>
    </source>
</evidence>
<sequence length="119" mass="13322">MSPERVRVRGPRTPPTAEEALLDPRQGYVRRGGHAPAQDREAAVMHLISRKLRLALRIGVGIFILLVLVYLGLAMSTEGGPLAWLVPGLVIYPLIIGAGWFYLRRILAYDQSYREARDD</sequence>
<name>A0ABS4T285_9MICC</name>
<dbReference type="Proteomes" id="UP001519331">
    <property type="component" value="Unassembled WGS sequence"/>
</dbReference>
<dbReference type="EMBL" id="JAGINX010000001">
    <property type="protein sequence ID" value="MBP2318567.1"/>
    <property type="molecule type" value="Genomic_DNA"/>
</dbReference>
<keyword evidence="1" id="KW-0812">Transmembrane</keyword>
<evidence type="ECO:0000313" key="2">
    <source>
        <dbReference type="EMBL" id="MBP2318567.1"/>
    </source>
</evidence>
<organism evidence="2 3">
    <name type="scientific">Nesterenkonia lacusekhoensis</name>
    <dbReference type="NCBI Taxonomy" id="150832"/>
    <lineage>
        <taxon>Bacteria</taxon>
        <taxon>Bacillati</taxon>
        <taxon>Actinomycetota</taxon>
        <taxon>Actinomycetes</taxon>
        <taxon>Micrococcales</taxon>
        <taxon>Micrococcaceae</taxon>
        <taxon>Nesterenkonia</taxon>
    </lineage>
</organism>
<keyword evidence="1" id="KW-1133">Transmembrane helix</keyword>
<feature type="transmembrane region" description="Helical" evidence="1">
    <location>
        <begin position="54"/>
        <end position="76"/>
    </location>
</feature>
<reference evidence="2 3" key="1">
    <citation type="submission" date="2021-03" db="EMBL/GenBank/DDBJ databases">
        <title>Sequencing the genomes of 1000 actinobacteria strains.</title>
        <authorList>
            <person name="Klenk H.-P."/>
        </authorList>
    </citation>
    <scope>NUCLEOTIDE SEQUENCE [LARGE SCALE GENOMIC DNA]</scope>
    <source>
        <strain evidence="2 3">DSM 12544</strain>
    </source>
</reference>
<dbReference type="RefSeq" id="WP_210048960.1">
    <property type="nucleotide sequence ID" value="NZ_JAGINX010000001.1"/>
</dbReference>
<feature type="transmembrane region" description="Helical" evidence="1">
    <location>
        <begin position="82"/>
        <end position="103"/>
    </location>
</feature>
<evidence type="ECO:0008006" key="4">
    <source>
        <dbReference type="Google" id="ProtNLM"/>
    </source>
</evidence>
<keyword evidence="1" id="KW-0472">Membrane</keyword>
<gene>
    <name evidence="2" type="ORF">JOF45_001586</name>
</gene>
<accession>A0ABS4T285</accession>
<evidence type="ECO:0000256" key="1">
    <source>
        <dbReference type="SAM" id="Phobius"/>
    </source>
</evidence>